<keyword evidence="2" id="KW-1185">Reference proteome</keyword>
<sequence length="208" mass="22831">MSKKYLNSILGGNEIVDRFDDPKLELRATESGNIGVLIKPMENVALKRLTFGIALTERDPAAGGQYSGKVGQDSEIVVPLRIEQYGVSQASKMTVTVVADNVAMPKNGMRCKFVGNDGATVVGIPASLRFYNGNRQDEQVDNCVGTPHDITKMAWKPILGGAFPYQAYLDTDLFFPIGYRDVHLDINGNEWYGRVTASGQVKVKAEWN</sequence>
<dbReference type="KEGG" id="bcen:DM39_5843"/>
<evidence type="ECO:0000313" key="2">
    <source>
        <dbReference type="Proteomes" id="UP000029413"/>
    </source>
</evidence>
<organism evidence="1 2">
    <name type="scientific">Burkholderia cenocepacia</name>
    <dbReference type="NCBI Taxonomy" id="95486"/>
    <lineage>
        <taxon>Bacteria</taxon>
        <taxon>Pseudomonadati</taxon>
        <taxon>Pseudomonadota</taxon>
        <taxon>Betaproteobacteria</taxon>
        <taxon>Burkholderiales</taxon>
        <taxon>Burkholderiaceae</taxon>
        <taxon>Burkholderia</taxon>
        <taxon>Burkholderia cepacia complex</taxon>
    </lineage>
</organism>
<dbReference type="AlphaFoldDB" id="A0AAN0RZA9"/>
<accession>A0AAN0RZA9</accession>
<dbReference type="Proteomes" id="UP000029413">
    <property type="component" value="Chromosome 2"/>
</dbReference>
<proteinExistence type="predicted"/>
<dbReference type="EMBL" id="CP007784">
    <property type="protein sequence ID" value="AIO36807.1"/>
    <property type="molecule type" value="Genomic_DNA"/>
</dbReference>
<gene>
    <name evidence="1" type="ORF">DM39_5843</name>
</gene>
<reference evidence="1 2" key="1">
    <citation type="submission" date="2014-05" db="EMBL/GenBank/DDBJ databases">
        <authorList>
            <person name="Bishop-Lilly K.A."/>
            <person name="Broomall S.M."/>
            <person name="Chain P.S."/>
            <person name="Chertkov O."/>
            <person name="Coyne S.R."/>
            <person name="Daligault H.E."/>
            <person name="Davenport K.W."/>
            <person name="Erkkila T."/>
            <person name="Frey K.G."/>
            <person name="Gibbons H.S."/>
            <person name="Gu W."/>
            <person name="Jaissle J."/>
            <person name="Johnson S.L."/>
            <person name="Koroleva G.I."/>
            <person name="Ladner J.T."/>
            <person name="Lo C.-C."/>
            <person name="Minogue T.D."/>
            <person name="Munk C."/>
            <person name="Palacios G.F."/>
            <person name="Redden C.L."/>
            <person name="Rosenzweig C.N."/>
            <person name="Scholz M.B."/>
            <person name="Teshima H."/>
            <person name="Xu Y."/>
        </authorList>
    </citation>
    <scope>NUCLEOTIDE SEQUENCE [LARGE SCALE GENOMIC DNA]</scope>
    <source>
        <strain evidence="1 2">DDS 22E-1</strain>
    </source>
</reference>
<protein>
    <submittedName>
        <fullName evidence="1">Uncharacterized protein</fullName>
    </submittedName>
</protein>
<name>A0AAN0RZA9_9BURK</name>
<evidence type="ECO:0000313" key="1">
    <source>
        <dbReference type="EMBL" id="AIO36807.1"/>
    </source>
</evidence>